<evidence type="ECO:0000256" key="1">
    <source>
        <dbReference type="ARBA" id="ARBA00023015"/>
    </source>
</evidence>
<dbReference type="NCBIfam" id="TIGR02337">
    <property type="entry name" value="HpaR"/>
    <property type="match status" value="1"/>
</dbReference>
<dbReference type="InterPro" id="IPR036390">
    <property type="entry name" value="WH_DNA-bd_sf"/>
</dbReference>
<dbReference type="SUPFAM" id="SSF46785">
    <property type="entry name" value="Winged helix' DNA-binding domain"/>
    <property type="match status" value="1"/>
</dbReference>
<name>A0A1Y2SKT1_9GAMM</name>
<evidence type="ECO:0000256" key="3">
    <source>
        <dbReference type="ARBA" id="ARBA00023163"/>
    </source>
</evidence>
<dbReference type="GO" id="GO:0003677">
    <property type="term" value="F:DNA binding"/>
    <property type="evidence" value="ECO:0007669"/>
    <property type="project" value="UniProtKB-KW"/>
</dbReference>
<keyword evidence="3" id="KW-0804">Transcription</keyword>
<dbReference type="EMBL" id="MUBJ01000001">
    <property type="protein sequence ID" value="OTA18505.1"/>
    <property type="molecule type" value="Genomic_DNA"/>
</dbReference>
<dbReference type="PANTHER" id="PTHR42756:SF1">
    <property type="entry name" value="TRANSCRIPTIONAL REPRESSOR OF EMRAB OPERON"/>
    <property type="match status" value="1"/>
</dbReference>
<dbReference type="PROSITE" id="PS50995">
    <property type="entry name" value="HTH_MARR_2"/>
    <property type="match status" value="1"/>
</dbReference>
<evidence type="ECO:0000256" key="2">
    <source>
        <dbReference type="ARBA" id="ARBA00023125"/>
    </source>
</evidence>
<dbReference type="InterPro" id="IPR012712">
    <property type="entry name" value="HpaR/FarR"/>
</dbReference>
<feature type="domain" description="HTH marR-type" evidence="4">
    <location>
        <begin position="4"/>
        <end position="136"/>
    </location>
</feature>
<proteinExistence type="predicted"/>
<dbReference type="PANTHER" id="PTHR42756">
    <property type="entry name" value="TRANSCRIPTIONAL REGULATOR, MARR"/>
    <property type="match status" value="1"/>
</dbReference>
<evidence type="ECO:0000259" key="4">
    <source>
        <dbReference type="PROSITE" id="PS50995"/>
    </source>
</evidence>
<evidence type="ECO:0000313" key="6">
    <source>
        <dbReference type="Proteomes" id="UP000194350"/>
    </source>
</evidence>
<dbReference type="AlphaFoldDB" id="A0A1Y2SKT1"/>
<accession>A0A1Y2SKT1</accession>
<dbReference type="Proteomes" id="UP000194350">
    <property type="component" value="Unassembled WGS sequence"/>
</dbReference>
<dbReference type="Pfam" id="PF01047">
    <property type="entry name" value="MarR"/>
    <property type="match status" value="1"/>
</dbReference>
<sequence>MPHQYSLTTSLRQARETAMGFLRPAFTQYGLTEQKWHIIYVLAHRRSVDFHELASLTCILRPSLTGILIRMDREGFIHRLKPMNDQRKLCIVLTQKGMDCYEQVKGLVEEGYKEIEDAFTSDKLIQLLNLLNEFTSIRSNRQDDLEEKTI</sequence>
<evidence type="ECO:0000313" key="5">
    <source>
        <dbReference type="EMBL" id="OTA18505.1"/>
    </source>
</evidence>
<protein>
    <submittedName>
        <fullName evidence="5">Transcriptional regulator SlyA</fullName>
    </submittedName>
</protein>
<keyword evidence="1" id="KW-0805">Transcription regulation</keyword>
<dbReference type="Gene3D" id="1.10.10.10">
    <property type="entry name" value="Winged helix-like DNA-binding domain superfamily/Winged helix DNA-binding domain"/>
    <property type="match status" value="1"/>
</dbReference>
<dbReference type="STRING" id="351656.Xvie_00333"/>
<comment type="caution">
    <text evidence="5">The sequence shown here is derived from an EMBL/GenBank/DDBJ whole genome shotgun (WGS) entry which is preliminary data.</text>
</comment>
<dbReference type="GO" id="GO:0045892">
    <property type="term" value="P:negative regulation of DNA-templated transcription"/>
    <property type="evidence" value="ECO:0007669"/>
    <property type="project" value="InterPro"/>
</dbReference>
<dbReference type="RefSeq" id="WP_086107655.1">
    <property type="nucleotide sequence ID" value="NZ_CAWNGD010000001.1"/>
</dbReference>
<keyword evidence="2" id="KW-0238">DNA-binding</keyword>
<dbReference type="OrthoDB" id="8588347at2"/>
<dbReference type="InterPro" id="IPR036388">
    <property type="entry name" value="WH-like_DNA-bd_sf"/>
</dbReference>
<reference evidence="5 6" key="1">
    <citation type="submission" date="2016-10" db="EMBL/GenBank/DDBJ databases">
        <title>Systematic genetic and metabolomic analysis of Xenorhabdus and Photorhabdus spp., highlights the requirements for a dual symbiotic and pathogenic life style.</title>
        <authorList>
            <person name="Tobias N.J."/>
            <person name="Wolff H."/>
            <person name="Djahanschiri B."/>
            <person name="Pidot S.J."/>
            <person name="Stinear T.P."/>
            <person name="Ebersberger I."/>
            <person name="Bode H.B."/>
        </authorList>
    </citation>
    <scope>NUCLEOTIDE SEQUENCE [LARGE SCALE GENOMIC DNA]</scope>
    <source>
        <strain evidence="5 6">DSM 22392</strain>
    </source>
</reference>
<organism evidence="5 6">
    <name type="scientific">Xenorhabdus vietnamensis</name>
    <dbReference type="NCBI Taxonomy" id="351656"/>
    <lineage>
        <taxon>Bacteria</taxon>
        <taxon>Pseudomonadati</taxon>
        <taxon>Pseudomonadota</taxon>
        <taxon>Gammaproteobacteria</taxon>
        <taxon>Enterobacterales</taxon>
        <taxon>Morganellaceae</taxon>
        <taxon>Xenorhabdus</taxon>
    </lineage>
</organism>
<dbReference type="InterPro" id="IPR000835">
    <property type="entry name" value="HTH_MarR-typ"/>
</dbReference>
<dbReference type="GO" id="GO:0003700">
    <property type="term" value="F:DNA-binding transcription factor activity"/>
    <property type="evidence" value="ECO:0007669"/>
    <property type="project" value="InterPro"/>
</dbReference>
<dbReference type="SMART" id="SM00347">
    <property type="entry name" value="HTH_MARR"/>
    <property type="match status" value="1"/>
</dbReference>
<keyword evidence="6" id="KW-1185">Reference proteome</keyword>
<gene>
    <name evidence="5" type="ORF">Xvie_00333</name>
</gene>